<comment type="caution">
    <text evidence="1">The sequence shown here is derived from an EMBL/GenBank/DDBJ whole genome shotgun (WGS) entry which is preliminary data.</text>
</comment>
<dbReference type="EMBL" id="NCKV01009591">
    <property type="protein sequence ID" value="RWS22169.1"/>
    <property type="molecule type" value="Genomic_DNA"/>
</dbReference>
<dbReference type="GO" id="GO:0008202">
    <property type="term" value="P:steroid metabolic process"/>
    <property type="evidence" value="ECO:0007669"/>
    <property type="project" value="TreeGrafter"/>
</dbReference>
<evidence type="ECO:0000313" key="1">
    <source>
        <dbReference type="EMBL" id="RWS22169.1"/>
    </source>
</evidence>
<dbReference type="PANTHER" id="PTHR43313:SF36">
    <property type="entry name" value="D-BETA-HYDROXYBUTYRATE DEHYDROGENASE, MITOCHONDRIAL"/>
    <property type="match status" value="1"/>
</dbReference>
<proteinExistence type="predicted"/>
<evidence type="ECO:0000313" key="2">
    <source>
        <dbReference type="Proteomes" id="UP000288716"/>
    </source>
</evidence>
<dbReference type="PANTHER" id="PTHR43313">
    <property type="entry name" value="SHORT-CHAIN DEHYDROGENASE/REDUCTASE FAMILY 9C"/>
    <property type="match status" value="1"/>
</dbReference>
<accession>A0A443S3R1</accession>
<dbReference type="STRING" id="299467.A0A443S3R1"/>
<dbReference type="Proteomes" id="UP000288716">
    <property type="component" value="Unassembled WGS sequence"/>
</dbReference>
<dbReference type="AlphaFoldDB" id="A0A443S3R1"/>
<dbReference type="OrthoDB" id="294295at2759"/>
<protein>
    <submittedName>
        <fullName evidence="1">17-beta-hydroxysteroid dehydrogenase type 6-like protein</fullName>
    </submittedName>
</protein>
<dbReference type="Gene3D" id="3.40.50.720">
    <property type="entry name" value="NAD(P)-binding Rossmann-like Domain"/>
    <property type="match status" value="1"/>
</dbReference>
<dbReference type="SUPFAM" id="SSF51735">
    <property type="entry name" value="NAD(P)-binding Rossmann-fold domains"/>
    <property type="match status" value="1"/>
</dbReference>
<dbReference type="GO" id="GO:0016491">
    <property type="term" value="F:oxidoreductase activity"/>
    <property type="evidence" value="ECO:0007669"/>
    <property type="project" value="TreeGrafter"/>
</dbReference>
<name>A0A443S3R1_9ACAR</name>
<organism evidence="1 2">
    <name type="scientific">Leptotrombidium deliense</name>
    <dbReference type="NCBI Taxonomy" id="299467"/>
    <lineage>
        <taxon>Eukaryota</taxon>
        <taxon>Metazoa</taxon>
        <taxon>Ecdysozoa</taxon>
        <taxon>Arthropoda</taxon>
        <taxon>Chelicerata</taxon>
        <taxon>Arachnida</taxon>
        <taxon>Acari</taxon>
        <taxon>Acariformes</taxon>
        <taxon>Trombidiformes</taxon>
        <taxon>Prostigmata</taxon>
        <taxon>Anystina</taxon>
        <taxon>Parasitengona</taxon>
        <taxon>Trombiculoidea</taxon>
        <taxon>Trombiculidae</taxon>
        <taxon>Leptotrombidium</taxon>
    </lineage>
</organism>
<sequence length="147" mass="17275">MSKYAVAAFTNGLRREMEKFDIDVVLVEPDVYETPMTTNNALIKSLEHSWNTSDCNIRETYGNEFFEETKTYLKNSLKKARKNVDEVLDTLQIAIAAKCFRSHYFCCGLHNRLIIWFFDILPPQFIEPFVRFYTVQKRPLMKKTISS</sequence>
<dbReference type="VEuPathDB" id="VectorBase:LDEU009870"/>
<gene>
    <name evidence="1" type="ORF">B4U80_03578</name>
</gene>
<keyword evidence="2" id="KW-1185">Reference proteome</keyword>
<dbReference type="InterPro" id="IPR036291">
    <property type="entry name" value="NAD(P)-bd_dom_sf"/>
</dbReference>
<reference evidence="1 2" key="1">
    <citation type="journal article" date="2018" name="Gigascience">
        <title>Genomes of trombidid mites reveal novel predicted allergens and laterally-transferred genes associated with secondary metabolism.</title>
        <authorList>
            <person name="Dong X."/>
            <person name="Chaisiri K."/>
            <person name="Xia D."/>
            <person name="Armstrong S.D."/>
            <person name="Fang Y."/>
            <person name="Donnelly M.J."/>
            <person name="Kadowaki T."/>
            <person name="McGarry J.W."/>
            <person name="Darby A.C."/>
            <person name="Makepeace B.L."/>
        </authorList>
    </citation>
    <scope>NUCLEOTIDE SEQUENCE [LARGE SCALE GENOMIC DNA]</scope>
    <source>
        <strain evidence="1">UoL-UT</strain>
    </source>
</reference>